<keyword evidence="8 10" id="KW-0496">Mitochondrion</keyword>
<keyword evidence="9 10" id="KW-0472">Membrane</keyword>
<feature type="compositionally biased region" description="Basic and acidic residues" evidence="11">
    <location>
        <begin position="431"/>
        <end position="443"/>
    </location>
</feature>
<dbReference type="GO" id="GO:0015914">
    <property type="term" value="P:phospholipid transport"/>
    <property type="evidence" value="ECO:0007669"/>
    <property type="project" value="TreeGrafter"/>
</dbReference>
<feature type="region of interest" description="Disordered" evidence="11">
    <location>
        <begin position="65"/>
        <end position="89"/>
    </location>
</feature>
<evidence type="ECO:0000313" key="14">
    <source>
        <dbReference type="Proteomes" id="UP000509704"/>
    </source>
</evidence>
<comment type="similarity">
    <text evidence="10">Belongs to the MDM34 family.</text>
</comment>
<keyword evidence="2" id="KW-0813">Transport</keyword>
<dbReference type="HAMAP" id="MF_03105">
    <property type="entry name" value="Mdm34"/>
    <property type="match status" value="1"/>
</dbReference>
<dbReference type="GO" id="GO:0008289">
    <property type="term" value="F:lipid binding"/>
    <property type="evidence" value="ECO:0007669"/>
    <property type="project" value="UniProtKB-KW"/>
</dbReference>
<reference evidence="13 14" key="1">
    <citation type="submission" date="2020-07" db="EMBL/GenBank/DDBJ databases">
        <title>The yeast mating-type switching endonuclease HO is a domesticated member of an unorthodox homing genetic element family.</title>
        <authorList>
            <person name="Coughlan A.Y."/>
            <person name="Lombardi L."/>
            <person name="Braun-Galleani S."/>
            <person name="Martos A.R."/>
            <person name="Galeote V."/>
            <person name="Bigey F."/>
            <person name="Dequin S."/>
            <person name="Byrne K.P."/>
            <person name="Wolfe K.H."/>
        </authorList>
    </citation>
    <scope>NUCLEOTIDE SEQUENCE [LARGE SCALE GENOMIC DNA]</scope>
    <source>
        <strain evidence="13 14">NRRL Y-6702</strain>
    </source>
</reference>
<evidence type="ECO:0000256" key="11">
    <source>
        <dbReference type="SAM" id="MobiDB-lite"/>
    </source>
</evidence>
<feature type="compositionally biased region" description="Basic residues" evidence="11">
    <location>
        <begin position="417"/>
        <end position="430"/>
    </location>
</feature>
<dbReference type="Proteomes" id="UP000509704">
    <property type="component" value="Chromosome 2"/>
</dbReference>
<dbReference type="InterPro" id="IPR031468">
    <property type="entry name" value="SMP_LBD"/>
</dbReference>
<dbReference type="GO" id="GO:0007005">
    <property type="term" value="P:mitochondrion organization"/>
    <property type="evidence" value="ECO:0007669"/>
    <property type="project" value="InterPro"/>
</dbReference>
<keyword evidence="14" id="KW-1185">Reference proteome</keyword>
<evidence type="ECO:0000256" key="10">
    <source>
        <dbReference type="HAMAP-Rule" id="MF_03105"/>
    </source>
</evidence>
<accession>A0A7H9AXT0</accession>
<evidence type="ECO:0000256" key="9">
    <source>
        <dbReference type="ARBA" id="ARBA00023136"/>
    </source>
</evidence>
<evidence type="ECO:0000313" key="13">
    <source>
        <dbReference type="EMBL" id="QLG71220.1"/>
    </source>
</evidence>
<name>A0A7H9AXT0_ZYGMR</name>
<keyword evidence="5 10" id="KW-1000">Mitochondrion outer membrane</keyword>
<keyword evidence="6" id="KW-0445">Lipid transport</keyword>
<gene>
    <name evidence="10" type="primary">MDM34</name>
    <name evidence="13" type="ORF">HG535_0B02590</name>
</gene>
<dbReference type="PROSITE" id="PS51847">
    <property type="entry name" value="SMP"/>
    <property type="match status" value="1"/>
</dbReference>
<evidence type="ECO:0000256" key="8">
    <source>
        <dbReference type="ARBA" id="ARBA00023128"/>
    </source>
</evidence>
<evidence type="ECO:0000256" key="1">
    <source>
        <dbReference type="ARBA" id="ARBA00004370"/>
    </source>
</evidence>
<keyword evidence="7" id="KW-0446">Lipid-binding</keyword>
<feature type="region of interest" description="Disordered" evidence="11">
    <location>
        <begin position="410"/>
        <end position="467"/>
    </location>
</feature>
<dbReference type="InterPro" id="IPR027536">
    <property type="entry name" value="MDM34"/>
</dbReference>
<feature type="compositionally biased region" description="Polar residues" evidence="11">
    <location>
        <begin position="65"/>
        <end position="75"/>
    </location>
</feature>
<comment type="domain">
    <text evidence="10">Lacks alpha-helical transmembrane segments, suggesting that it resides in the membrane via beta-sheet conformations similar to those predicted for other outer membrane proteins and porin.</text>
</comment>
<protein>
    <recommendedName>
        <fullName evidence="10">Mitochondrial distribution and morphology protein 34</fullName>
    </recommendedName>
</protein>
<dbReference type="Pfam" id="PF26545">
    <property type="entry name" value="Mdm34_N"/>
    <property type="match status" value="1"/>
</dbReference>
<evidence type="ECO:0000256" key="7">
    <source>
        <dbReference type="ARBA" id="ARBA00023121"/>
    </source>
</evidence>
<dbReference type="GO" id="GO:1990456">
    <property type="term" value="P:mitochondrion-endoplasmic reticulum membrane tethering"/>
    <property type="evidence" value="ECO:0007669"/>
    <property type="project" value="TreeGrafter"/>
</dbReference>
<dbReference type="OrthoDB" id="17927at2759"/>
<proteinExistence type="inferred from homology"/>
<evidence type="ECO:0000256" key="6">
    <source>
        <dbReference type="ARBA" id="ARBA00023055"/>
    </source>
</evidence>
<keyword evidence="4 10" id="KW-0812">Transmembrane</keyword>
<dbReference type="AlphaFoldDB" id="A0A7H9AXT0"/>
<feature type="domain" description="SMP-LTD" evidence="12">
    <location>
        <begin position="55"/>
        <end position="253"/>
    </location>
</feature>
<comment type="subunit">
    <text evidence="10">Component of the ER-mitochondria encounter structure (ERMES) or MDM complex, composed of MMM1, MDM10, MDM12 and MDM34.</text>
</comment>
<evidence type="ECO:0000256" key="4">
    <source>
        <dbReference type="ARBA" id="ARBA00022692"/>
    </source>
</evidence>
<evidence type="ECO:0000256" key="2">
    <source>
        <dbReference type="ARBA" id="ARBA00022448"/>
    </source>
</evidence>
<dbReference type="PANTHER" id="PTHR28185">
    <property type="entry name" value="MITOCHONDRIAL DISTRIBUTION AND MORPHOLOGY PROTEIN 34"/>
    <property type="match status" value="1"/>
</dbReference>
<comment type="subcellular location">
    <subcellularLocation>
        <location evidence="1">Membrane</location>
    </subcellularLocation>
    <subcellularLocation>
        <location evidence="10">Mitochondrion outer membrane</location>
        <topology evidence="10">Multi-pass membrane protein</topology>
    </subcellularLocation>
    <text evidence="10">The ERMES/MDM complex localizes to a few discrete foci (around 10 per single cell), that represent mitochondria-endoplasmic reticulum junctions. These foci are often found next to mtDNA nucleoids.</text>
</comment>
<dbReference type="InterPro" id="IPR058825">
    <property type="entry name" value="MDM34_N"/>
</dbReference>
<dbReference type="PANTHER" id="PTHR28185:SF1">
    <property type="entry name" value="MITOCHONDRIAL DISTRIBUTION AND MORPHOLOGY PROTEIN 34"/>
    <property type="match status" value="1"/>
</dbReference>
<evidence type="ECO:0000256" key="3">
    <source>
        <dbReference type="ARBA" id="ARBA00022452"/>
    </source>
</evidence>
<evidence type="ECO:0000256" key="5">
    <source>
        <dbReference type="ARBA" id="ARBA00022787"/>
    </source>
</evidence>
<organism evidence="13 14">
    <name type="scientific">Zygotorulaspora mrakii</name>
    <name type="common">Zygosaccharomyces mrakii</name>
    <dbReference type="NCBI Taxonomy" id="42260"/>
    <lineage>
        <taxon>Eukaryota</taxon>
        <taxon>Fungi</taxon>
        <taxon>Dikarya</taxon>
        <taxon>Ascomycota</taxon>
        <taxon>Saccharomycotina</taxon>
        <taxon>Saccharomycetes</taxon>
        <taxon>Saccharomycetales</taxon>
        <taxon>Saccharomycetaceae</taxon>
        <taxon>Zygotorulaspora</taxon>
    </lineage>
</organism>
<keyword evidence="3 10" id="KW-1134">Transmembrane beta strand</keyword>
<evidence type="ECO:0000259" key="12">
    <source>
        <dbReference type="PROSITE" id="PS51847"/>
    </source>
</evidence>
<sequence length="620" mass="69559">MSFRFNAEVFKDNSFNENIKEKLTKALNSSTSSSSSPVVTRSETCGEAPYAGCSDAVPLGAATVTEQRTPQSRGSTTTTTTTTTISPKTRSTMSSKKLDILKSEIIVSKVNFPTMPELEILDLDISAQPRSLVKGICKISCRDAMLQIQTEIESNLLLVYSDYSPDFTTPTMICKDSFTIPITMVFSEIRLEAITNLFVKNSGIGISFNDVNLDFKFDCSIKILQSTIEKRLKKSMQMLFKEVLPSVIFNMSQTLFTAEETNRNVIEGSDKGDEERDCTKTVPLLKVMLEESDLELSPANMLRLSTLISSRQTLSLNATVLNVPSTIPGCLERQNLRRFNSRIPSLSNYYANFCEKKEKPADMKRSTSSLVSNYAFHEADQNILPAKVLEGNAYDLKTITSIQNRVFERSTDENVRPRRRKIKIAKSKKSSNHESLKDKDNTNREPSNASGEGETTEVDSPLSIQSEDPILTAPRPLKLIKPFSLMTAPCRSEFESRAYSPATLNSVSTLKLPVNLNPMYFSQTDKPSLNFEPQIVVSRANSPRKLNLLEETNYFNYRPELHKLRSTIYSPLGKNNAVLLSGKELSEQRQLFEKRRLSFVGLNYKGINWGSDDEPPPYII</sequence>
<comment type="function">
    <text evidence="10">Component of the ERMES/MDM complex, which serves as a molecular tether to connect the endoplasmic reticulum (ER) and mitochondria. Components of this complex are involved in the control of mitochondrial shape and protein biogenesis, and function in nonvesicular lipid trafficking between the ER and mitochondria. MDM34 is required for the interaction of the ER-resident membrane protein MMM1 and the outer mitochondrial membrane-resident beta-barrel protein MDM10.</text>
</comment>
<dbReference type="EMBL" id="CP058605">
    <property type="protein sequence ID" value="QLG71220.1"/>
    <property type="molecule type" value="Genomic_DNA"/>
</dbReference>
<dbReference type="GO" id="GO:0032865">
    <property type="term" value="C:ERMES complex"/>
    <property type="evidence" value="ECO:0007669"/>
    <property type="project" value="UniProtKB-UniRule"/>
</dbReference>